<organism evidence="1">
    <name type="scientific">Sulfurisphaera javensis</name>
    <dbReference type="NCBI Taxonomy" id="2049879"/>
    <lineage>
        <taxon>Archaea</taxon>
        <taxon>Thermoproteota</taxon>
        <taxon>Thermoprotei</taxon>
        <taxon>Sulfolobales</taxon>
        <taxon>Sulfolobaceae</taxon>
        <taxon>Sulfurisphaera</taxon>
    </lineage>
</organism>
<dbReference type="RefSeq" id="WP_369611152.1">
    <property type="nucleotide sequence ID" value="NZ_AP031322.1"/>
</dbReference>
<sequence length="201" mass="22557">MERQSLLVSLLVVTLIVNVVLGIELYYTLHKPSQPSGSVPLNISQLQILTNTTTTITQTATKTVTVTSNSSQTTSQSKLYSFSFKVKFKIHVNEKGVYIIGIKPNITFNSLYVLLYFEDGKSVSLSLNNTYSNITLKDNEVEVTAYIFGSTYENLTPSQIFEDLGLYLHFVSPLSSESDDLILLANYYRINPLCEDFMCYA</sequence>
<evidence type="ECO:0000313" key="1">
    <source>
        <dbReference type="EMBL" id="BFH72966.1"/>
    </source>
</evidence>
<name>A0AAT9GQQ3_9CREN</name>
<evidence type="ECO:0008006" key="2">
    <source>
        <dbReference type="Google" id="ProtNLM"/>
    </source>
</evidence>
<accession>A0AAT9GQQ3</accession>
<reference evidence="1" key="1">
    <citation type="submission" date="2024-03" db="EMBL/GenBank/DDBJ databases">
        <title>Complete genome sequence of Sulfurisphaera javensis strain KD-1.</title>
        <authorList>
            <person name="Sakai H."/>
            <person name="Nur N."/>
            <person name="Suwanto A."/>
            <person name="Kurosawa N."/>
        </authorList>
    </citation>
    <scope>NUCLEOTIDE SEQUENCE</scope>
    <source>
        <strain evidence="1">KD-1</strain>
    </source>
</reference>
<dbReference type="EMBL" id="AP031322">
    <property type="protein sequence ID" value="BFH72966.1"/>
    <property type="molecule type" value="Genomic_DNA"/>
</dbReference>
<dbReference type="KEGG" id="sjv:SJAV_09100"/>
<gene>
    <name evidence="1" type="ORF">SJAV_09100</name>
</gene>
<dbReference type="AlphaFoldDB" id="A0AAT9GQQ3"/>
<dbReference type="GeneID" id="92353841"/>
<protein>
    <recommendedName>
        <fullName evidence="2">Sulfocyanin</fullName>
    </recommendedName>
</protein>
<proteinExistence type="predicted"/>